<keyword evidence="1" id="KW-0540">Nuclease</keyword>
<keyword evidence="4" id="KW-1133">Transmembrane helix</keyword>
<proteinExistence type="predicted"/>
<accession>A0A913Z5Y7</accession>
<dbReference type="EnsemblMetazoa" id="XM_038190282.1">
    <property type="protein sequence ID" value="XP_038046210.1"/>
    <property type="gene ID" value="LOC119720567"/>
</dbReference>
<dbReference type="CTD" id="90459"/>
<dbReference type="GO" id="GO:0003676">
    <property type="term" value="F:nucleic acid binding"/>
    <property type="evidence" value="ECO:0007669"/>
    <property type="project" value="InterPro"/>
</dbReference>
<dbReference type="GO" id="GO:0005730">
    <property type="term" value="C:nucleolus"/>
    <property type="evidence" value="ECO:0007669"/>
    <property type="project" value="TreeGrafter"/>
</dbReference>
<evidence type="ECO:0000256" key="4">
    <source>
        <dbReference type="SAM" id="Phobius"/>
    </source>
</evidence>
<dbReference type="GeneID" id="119720567"/>
<feature type="domain" description="Exonuclease" evidence="5">
    <location>
        <begin position="186"/>
        <end position="370"/>
    </location>
</feature>
<dbReference type="InterPro" id="IPR036361">
    <property type="entry name" value="SAP_dom_sf"/>
</dbReference>
<dbReference type="FunFam" id="3.30.420.10:FF:000034">
    <property type="entry name" value="3'-5' exoribonuclease 1"/>
    <property type="match status" value="1"/>
</dbReference>
<evidence type="ECO:0000259" key="5">
    <source>
        <dbReference type="SMART" id="SM00479"/>
    </source>
</evidence>
<dbReference type="CDD" id="cd06133">
    <property type="entry name" value="ERI-1_3'hExo_like"/>
    <property type="match status" value="1"/>
</dbReference>
<evidence type="ECO:0000313" key="6">
    <source>
        <dbReference type="EnsemblMetazoa" id="XP_038046210.1"/>
    </source>
</evidence>
<feature type="transmembrane region" description="Helical" evidence="4">
    <location>
        <begin position="6"/>
        <end position="24"/>
    </location>
</feature>
<evidence type="ECO:0000256" key="1">
    <source>
        <dbReference type="ARBA" id="ARBA00022722"/>
    </source>
</evidence>
<dbReference type="RefSeq" id="XP_038046210.1">
    <property type="nucleotide sequence ID" value="XM_038190282.1"/>
</dbReference>
<dbReference type="InterPro" id="IPR051274">
    <property type="entry name" value="3-5_Exoribonuclease"/>
</dbReference>
<dbReference type="InterPro" id="IPR012337">
    <property type="entry name" value="RNaseH-like_sf"/>
</dbReference>
<evidence type="ECO:0000256" key="2">
    <source>
        <dbReference type="ARBA" id="ARBA00022801"/>
    </source>
</evidence>
<dbReference type="GO" id="GO:0000175">
    <property type="term" value="F:3'-5'-RNA exonuclease activity"/>
    <property type="evidence" value="ECO:0007669"/>
    <property type="project" value="InterPro"/>
</dbReference>
<evidence type="ECO:0000313" key="7">
    <source>
        <dbReference type="Proteomes" id="UP000887568"/>
    </source>
</evidence>
<keyword evidence="4" id="KW-0472">Membrane</keyword>
<dbReference type="PANTHER" id="PTHR23044:SF61">
    <property type="entry name" value="3'-5' EXORIBONUCLEASE 1-RELATED"/>
    <property type="match status" value="1"/>
</dbReference>
<dbReference type="InterPro" id="IPR013520">
    <property type="entry name" value="Ribonucl_H"/>
</dbReference>
<protein>
    <recommendedName>
        <fullName evidence="5">Exonuclease domain-containing protein</fullName>
    </recommendedName>
</protein>
<keyword evidence="7" id="KW-1185">Reference proteome</keyword>
<keyword evidence="4" id="KW-0812">Transmembrane</keyword>
<dbReference type="SUPFAM" id="SSF53098">
    <property type="entry name" value="Ribonuclease H-like"/>
    <property type="match status" value="1"/>
</dbReference>
<dbReference type="Gene3D" id="3.30.420.10">
    <property type="entry name" value="Ribonuclease H-like superfamily/Ribonuclease H"/>
    <property type="match status" value="1"/>
</dbReference>
<dbReference type="OrthoDB" id="448399at2759"/>
<keyword evidence="3" id="KW-0269">Exonuclease</keyword>
<evidence type="ECO:0000256" key="3">
    <source>
        <dbReference type="ARBA" id="ARBA00022839"/>
    </source>
</evidence>
<dbReference type="Proteomes" id="UP000887568">
    <property type="component" value="Unplaced"/>
</dbReference>
<name>A0A913Z5Y7_PATMI</name>
<dbReference type="OMA" id="CTCEADL"/>
<reference evidence="6" key="1">
    <citation type="submission" date="2022-11" db="UniProtKB">
        <authorList>
            <consortium name="EnsemblMetazoa"/>
        </authorList>
    </citation>
    <scope>IDENTIFICATION</scope>
</reference>
<dbReference type="PANTHER" id="PTHR23044">
    <property type="entry name" value="3'-5' EXONUCLEASE ERI1-RELATED"/>
    <property type="match status" value="1"/>
</dbReference>
<dbReference type="GO" id="GO:0005737">
    <property type="term" value="C:cytoplasm"/>
    <property type="evidence" value="ECO:0007669"/>
    <property type="project" value="TreeGrafter"/>
</dbReference>
<keyword evidence="2" id="KW-0378">Hydrolase</keyword>
<dbReference type="Gene3D" id="1.10.720.30">
    <property type="entry name" value="SAP domain"/>
    <property type="match status" value="1"/>
</dbReference>
<dbReference type="Pfam" id="PF00929">
    <property type="entry name" value="RNase_T"/>
    <property type="match status" value="1"/>
</dbReference>
<sequence>MSDSHLPAIIAGLLVGFAVIYFVFQRYKRKSSKTSKRRTRTGPAVANSTLSGHLQKLLGESSLNEFGNMAMADLQRKPEHSVDSYQTDCQGKEYVSAPKMKNSCLTYPDTKYVKDLSNPIYRAISRRNGEINRMSKEEMKDTLAKLRLNTRGIGEILRARLKTYYKNLLMGQAGLETPSTQRNFDYLCVIDFEATCEEPTPIDYIQEIIEFPIVLVNTKTMEIEDSFDSFIKPLLNPRLSKFCKELTSITQVEVDKADTFPVVLSQVHRWMKSKALGTEHSFIIVTDGPWDMNMYLNVQCKLSQVPYPAYARQWINLCKTFSNFYKTKRMCLRNMLGALEMGFDGRPHRGKDDAMNIANIAIRLMQDGCELEVNDRLCQ</sequence>
<dbReference type="SMART" id="SM00479">
    <property type="entry name" value="EXOIII"/>
    <property type="match status" value="1"/>
</dbReference>
<organism evidence="6 7">
    <name type="scientific">Patiria miniata</name>
    <name type="common">Bat star</name>
    <name type="synonym">Asterina miniata</name>
    <dbReference type="NCBI Taxonomy" id="46514"/>
    <lineage>
        <taxon>Eukaryota</taxon>
        <taxon>Metazoa</taxon>
        <taxon>Echinodermata</taxon>
        <taxon>Eleutherozoa</taxon>
        <taxon>Asterozoa</taxon>
        <taxon>Asteroidea</taxon>
        <taxon>Valvatacea</taxon>
        <taxon>Valvatida</taxon>
        <taxon>Asterinidae</taxon>
        <taxon>Patiria</taxon>
    </lineage>
</organism>
<dbReference type="InterPro" id="IPR047201">
    <property type="entry name" value="ERI-1_3'hExo-like"/>
</dbReference>
<dbReference type="AlphaFoldDB" id="A0A913Z5Y7"/>
<dbReference type="InterPro" id="IPR036397">
    <property type="entry name" value="RNaseH_sf"/>
</dbReference>